<dbReference type="NCBIfam" id="TIGR00801">
    <property type="entry name" value="ncs2"/>
    <property type="match status" value="1"/>
</dbReference>
<feature type="transmembrane region" description="Helical" evidence="8">
    <location>
        <begin position="382"/>
        <end position="398"/>
    </location>
</feature>
<feature type="transmembrane region" description="Helical" evidence="8">
    <location>
        <begin position="172"/>
        <end position="192"/>
    </location>
</feature>
<organism evidence="9 10">
    <name type="scientific">Clostridium cibarium</name>
    <dbReference type="NCBI Taxonomy" id="2762247"/>
    <lineage>
        <taxon>Bacteria</taxon>
        <taxon>Bacillati</taxon>
        <taxon>Bacillota</taxon>
        <taxon>Clostridia</taxon>
        <taxon>Eubacteriales</taxon>
        <taxon>Clostridiaceae</taxon>
        <taxon>Clostridium</taxon>
    </lineage>
</organism>
<feature type="transmembrane region" description="Helical" evidence="8">
    <location>
        <begin position="352"/>
        <end position="370"/>
    </location>
</feature>
<dbReference type="PANTHER" id="PTHR42810">
    <property type="entry name" value="PURINE PERMEASE C1399.01C-RELATED"/>
    <property type="match status" value="1"/>
</dbReference>
<keyword evidence="4" id="KW-1003">Cell membrane</keyword>
<protein>
    <submittedName>
        <fullName evidence="9">Purine permease</fullName>
    </submittedName>
</protein>
<feature type="transmembrane region" description="Helical" evidence="8">
    <location>
        <begin position="410"/>
        <end position="428"/>
    </location>
</feature>
<dbReference type="Proteomes" id="UP000627781">
    <property type="component" value="Unassembled WGS sequence"/>
</dbReference>
<evidence type="ECO:0000256" key="6">
    <source>
        <dbReference type="ARBA" id="ARBA00022989"/>
    </source>
</evidence>
<evidence type="ECO:0000313" key="10">
    <source>
        <dbReference type="Proteomes" id="UP000627781"/>
    </source>
</evidence>
<feature type="transmembrane region" description="Helical" evidence="8">
    <location>
        <begin position="325"/>
        <end position="346"/>
    </location>
</feature>
<evidence type="ECO:0000313" key="9">
    <source>
        <dbReference type="EMBL" id="MBD7911687.1"/>
    </source>
</evidence>
<dbReference type="EMBL" id="JACSRA010000013">
    <property type="protein sequence ID" value="MBD7911687.1"/>
    <property type="molecule type" value="Genomic_DNA"/>
</dbReference>
<feature type="transmembrane region" description="Helical" evidence="8">
    <location>
        <begin position="246"/>
        <end position="271"/>
    </location>
</feature>
<keyword evidence="7 8" id="KW-0472">Membrane</keyword>
<dbReference type="InterPro" id="IPR006042">
    <property type="entry name" value="Xan_ur_permease"/>
</dbReference>
<comment type="caution">
    <text evidence="9">The sequence shown here is derived from an EMBL/GenBank/DDBJ whole genome shotgun (WGS) entry which is preliminary data.</text>
</comment>
<evidence type="ECO:0000256" key="2">
    <source>
        <dbReference type="ARBA" id="ARBA00008821"/>
    </source>
</evidence>
<sequence length="446" mass="46798">MEKTKKKLNNDDLMYNIDDTPSTMVQILLGFQNIFAAFGGIIAVPLVVSNALGLDGKASTTILGATILASGIATIMQSRRIGPVGAKVPCVMGTDFTFVAPIIAVGSAAGLPAVVGATILGSLVEVILSFFIKPLLKFFPKIVTGTVVCLIGLTLVPVSIDWAAGGNGSKDYGSIKNIAIAMFVLIITLLINRYGKGIVSSASVLIGMVIGYVVCIPFGMVDFSLVKEASWFEFPKLFEFGVDFNLKYVMAFVPAYIVTVIETVGCLATICEVSKIKADDKIIGRGVLSDGVGSALAGALGTFPNTTFSQNVGLIPLTRNASRKVAIMAGILLVALGFLPKFAALINIMPSPVLGGVGIVMFGTIAAAGIRTLSTIEMNNRNILIIAASIGLGLGVTFRPEFISQLPEGIRLIFSSGISTGTIVALILNKILKEENKEENDNEVIA</sequence>
<feature type="transmembrane region" description="Helical" evidence="8">
    <location>
        <begin position="58"/>
        <end position="76"/>
    </location>
</feature>
<evidence type="ECO:0000256" key="3">
    <source>
        <dbReference type="ARBA" id="ARBA00022448"/>
    </source>
</evidence>
<feature type="transmembrane region" description="Helical" evidence="8">
    <location>
        <begin position="111"/>
        <end position="131"/>
    </location>
</feature>
<feature type="transmembrane region" description="Helical" evidence="8">
    <location>
        <begin position="88"/>
        <end position="105"/>
    </location>
</feature>
<keyword evidence="6 8" id="KW-1133">Transmembrane helix</keyword>
<keyword evidence="10" id="KW-1185">Reference proteome</keyword>
<reference evidence="9 10" key="1">
    <citation type="submission" date="2020-08" db="EMBL/GenBank/DDBJ databases">
        <title>A Genomic Blueprint of the Chicken Gut Microbiome.</title>
        <authorList>
            <person name="Gilroy R."/>
            <person name="Ravi A."/>
            <person name="Getino M."/>
            <person name="Pursley I."/>
            <person name="Horton D.L."/>
            <person name="Alikhan N.-F."/>
            <person name="Baker D."/>
            <person name="Gharbi K."/>
            <person name="Hall N."/>
            <person name="Watson M."/>
            <person name="Adriaenssens E.M."/>
            <person name="Foster-Nyarko E."/>
            <person name="Jarju S."/>
            <person name="Secka A."/>
            <person name="Antonio M."/>
            <person name="Oren A."/>
            <person name="Chaudhuri R."/>
            <person name="La Ragione R.M."/>
            <person name="Hildebrand F."/>
            <person name="Pallen M.J."/>
        </authorList>
    </citation>
    <scope>NUCLEOTIDE SEQUENCE [LARGE SCALE GENOMIC DNA]</scope>
    <source>
        <strain evidence="9 10">Sa3CVN1</strain>
    </source>
</reference>
<dbReference type="NCBIfam" id="NF037981">
    <property type="entry name" value="NCS2_1"/>
    <property type="match status" value="1"/>
</dbReference>
<keyword evidence="3" id="KW-0813">Transport</keyword>
<evidence type="ECO:0000256" key="1">
    <source>
        <dbReference type="ARBA" id="ARBA00004651"/>
    </source>
</evidence>
<keyword evidence="5 8" id="KW-0812">Transmembrane</keyword>
<feature type="transmembrane region" description="Helical" evidence="8">
    <location>
        <begin position="138"/>
        <end position="160"/>
    </location>
</feature>
<dbReference type="Pfam" id="PF00860">
    <property type="entry name" value="Xan_ur_permease"/>
    <property type="match status" value="1"/>
</dbReference>
<comment type="similarity">
    <text evidence="2">Belongs to the nucleobase:cation symporter-2 (NCS2) (TC 2.A.40) family.</text>
</comment>
<feature type="transmembrane region" description="Helical" evidence="8">
    <location>
        <begin position="34"/>
        <end position="52"/>
    </location>
</feature>
<dbReference type="InterPro" id="IPR006043">
    <property type="entry name" value="NCS2"/>
</dbReference>
<feature type="transmembrane region" description="Helical" evidence="8">
    <location>
        <begin position="204"/>
        <end position="226"/>
    </location>
</feature>
<dbReference type="NCBIfam" id="TIGR03173">
    <property type="entry name" value="pbuX"/>
    <property type="match status" value="1"/>
</dbReference>
<comment type="subcellular location">
    <subcellularLocation>
        <location evidence="1">Cell membrane</location>
        <topology evidence="1">Multi-pass membrane protein</topology>
    </subcellularLocation>
</comment>
<proteinExistence type="inferred from homology"/>
<evidence type="ECO:0000256" key="5">
    <source>
        <dbReference type="ARBA" id="ARBA00022692"/>
    </source>
</evidence>
<dbReference type="RefSeq" id="WP_191768571.1">
    <property type="nucleotide sequence ID" value="NZ_JACSRA010000013.1"/>
</dbReference>
<accession>A0ABR8PU51</accession>
<dbReference type="InterPro" id="IPR017588">
    <property type="entry name" value="UacT-like"/>
</dbReference>
<evidence type="ECO:0000256" key="4">
    <source>
        <dbReference type="ARBA" id="ARBA00022475"/>
    </source>
</evidence>
<dbReference type="PROSITE" id="PS01116">
    <property type="entry name" value="XANTH_URACIL_PERMASE"/>
    <property type="match status" value="1"/>
</dbReference>
<dbReference type="PANTHER" id="PTHR42810:SF2">
    <property type="entry name" value="PURINE PERMEASE C1399.01C-RELATED"/>
    <property type="match status" value="1"/>
</dbReference>
<name>A0ABR8PU51_9CLOT</name>
<gene>
    <name evidence="9" type="ORF">H9661_09990</name>
</gene>
<evidence type="ECO:0000256" key="7">
    <source>
        <dbReference type="ARBA" id="ARBA00023136"/>
    </source>
</evidence>
<evidence type="ECO:0000256" key="8">
    <source>
        <dbReference type="SAM" id="Phobius"/>
    </source>
</evidence>